<gene>
    <name evidence="1" type="ORF">MBAV_001837</name>
</gene>
<comment type="caution">
    <text evidence="1">The sequence shown here is derived from an EMBL/GenBank/DDBJ whole genome shotgun (WGS) entry which is preliminary data.</text>
</comment>
<evidence type="ECO:0000313" key="1">
    <source>
        <dbReference type="EMBL" id="KJU85969.1"/>
    </source>
</evidence>
<sequence length="115" mass="12957">LTDAQKTAIANILKGYKDTLQKDVKDVVNARTQLFEAIHGNTYDEAKVRTMSRALASKEEELAVLRARIVSEINAVLTTEQKAILDQAREEFTAMIKAKIERIMTLINTWIGKHS</sequence>
<dbReference type="Gene3D" id="1.20.120.1490">
    <property type="match status" value="1"/>
</dbReference>
<accession>A0A0F3GVH1</accession>
<dbReference type="AlphaFoldDB" id="A0A0F3GVH1"/>
<dbReference type="GO" id="GO:0042597">
    <property type="term" value="C:periplasmic space"/>
    <property type="evidence" value="ECO:0007669"/>
    <property type="project" value="InterPro"/>
</dbReference>
<proteinExistence type="predicted"/>
<dbReference type="InterPro" id="IPR012899">
    <property type="entry name" value="LTXXQ"/>
</dbReference>
<reference evidence="1 2" key="1">
    <citation type="submission" date="2015-02" db="EMBL/GenBank/DDBJ databases">
        <title>Single-cell genomics of uncultivated deep-branching MTB reveals a conserved set of magnetosome genes.</title>
        <authorList>
            <person name="Kolinko S."/>
            <person name="Richter M."/>
            <person name="Glockner F.O."/>
            <person name="Brachmann A."/>
            <person name="Schuler D."/>
        </authorList>
    </citation>
    <scope>NUCLEOTIDE SEQUENCE [LARGE SCALE GENOMIC DNA]</scope>
    <source>
        <strain evidence="1">TM-1</strain>
    </source>
</reference>
<evidence type="ECO:0000313" key="2">
    <source>
        <dbReference type="Proteomes" id="UP000033423"/>
    </source>
</evidence>
<dbReference type="Proteomes" id="UP000033423">
    <property type="component" value="Unassembled WGS sequence"/>
</dbReference>
<feature type="non-terminal residue" evidence="1">
    <location>
        <position position="1"/>
    </location>
</feature>
<protein>
    <submittedName>
        <fullName evidence="1">P pilus assembly/Cpx signaling pathway, periplasmic inhibitor/zinc-resistance associated protein</fullName>
    </submittedName>
</protein>
<dbReference type="CDD" id="cd09916">
    <property type="entry name" value="CpxP_like"/>
    <property type="match status" value="1"/>
</dbReference>
<dbReference type="EMBL" id="LACI01000786">
    <property type="protein sequence ID" value="KJU85969.1"/>
    <property type="molecule type" value="Genomic_DNA"/>
</dbReference>
<name>A0A0F3GVH1_9BACT</name>
<dbReference type="Pfam" id="PF07813">
    <property type="entry name" value="LTXXQ"/>
    <property type="match status" value="1"/>
</dbReference>
<organism evidence="1 2">
    <name type="scientific">Candidatus Magnetobacterium bavaricum</name>
    <dbReference type="NCBI Taxonomy" id="29290"/>
    <lineage>
        <taxon>Bacteria</taxon>
        <taxon>Pseudomonadati</taxon>
        <taxon>Nitrospirota</taxon>
        <taxon>Thermodesulfovibrionia</taxon>
        <taxon>Thermodesulfovibrionales</taxon>
        <taxon>Candidatus Magnetobacteriaceae</taxon>
        <taxon>Candidatus Magnetobacterium</taxon>
    </lineage>
</organism>
<keyword evidence="2" id="KW-1185">Reference proteome</keyword>